<keyword evidence="3" id="KW-1185">Reference proteome</keyword>
<proteinExistence type="predicted"/>
<feature type="compositionally biased region" description="Polar residues" evidence="1">
    <location>
        <begin position="1"/>
        <end position="12"/>
    </location>
</feature>
<protein>
    <submittedName>
        <fullName evidence="2">Uncharacterized protein</fullName>
    </submittedName>
</protein>
<accession>A0A5M3WAL2</accession>
<gene>
    <name evidence="2" type="ORF">Acor_81460</name>
</gene>
<evidence type="ECO:0000313" key="3">
    <source>
        <dbReference type="Proteomes" id="UP000334990"/>
    </source>
</evidence>
<name>A0A5M3WAL2_9ACTN</name>
<dbReference type="Proteomes" id="UP000334990">
    <property type="component" value="Unassembled WGS sequence"/>
</dbReference>
<dbReference type="AlphaFoldDB" id="A0A5M3WAL2"/>
<dbReference type="EMBL" id="BLAD01000128">
    <property type="protein sequence ID" value="GES06077.1"/>
    <property type="molecule type" value="Genomic_DNA"/>
</dbReference>
<evidence type="ECO:0000256" key="1">
    <source>
        <dbReference type="SAM" id="MobiDB-lite"/>
    </source>
</evidence>
<organism evidence="2 3">
    <name type="scientific">Acrocarpospora corrugata</name>
    <dbReference type="NCBI Taxonomy" id="35763"/>
    <lineage>
        <taxon>Bacteria</taxon>
        <taxon>Bacillati</taxon>
        <taxon>Actinomycetota</taxon>
        <taxon>Actinomycetes</taxon>
        <taxon>Streptosporangiales</taxon>
        <taxon>Streptosporangiaceae</taxon>
        <taxon>Acrocarpospora</taxon>
    </lineage>
</organism>
<reference evidence="2 3" key="1">
    <citation type="submission" date="2019-10" db="EMBL/GenBank/DDBJ databases">
        <title>Whole genome shotgun sequence of Acrocarpospora corrugata NBRC 13972.</title>
        <authorList>
            <person name="Ichikawa N."/>
            <person name="Kimura A."/>
            <person name="Kitahashi Y."/>
            <person name="Komaki H."/>
            <person name="Oguchi A."/>
        </authorList>
    </citation>
    <scope>NUCLEOTIDE SEQUENCE [LARGE SCALE GENOMIC DNA]</scope>
    <source>
        <strain evidence="2 3">NBRC 13972</strain>
    </source>
</reference>
<evidence type="ECO:0000313" key="2">
    <source>
        <dbReference type="EMBL" id="GES06077.1"/>
    </source>
</evidence>
<sequence>MGQFQRDLQSELTGEGIAEGEGRFRGRPPTLDGAGREQVRAEYCGPGVCPRVSGLPCGQR</sequence>
<comment type="caution">
    <text evidence="2">The sequence shown here is derived from an EMBL/GenBank/DDBJ whole genome shotgun (WGS) entry which is preliminary data.</text>
</comment>
<feature type="region of interest" description="Disordered" evidence="1">
    <location>
        <begin position="1"/>
        <end position="34"/>
    </location>
</feature>